<name>A0A653CUU5_CALMS</name>
<dbReference type="EMBL" id="CAACVG010008964">
    <property type="protein sequence ID" value="VEN51648.1"/>
    <property type="molecule type" value="Genomic_DNA"/>
</dbReference>
<keyword evidence="3" id="KW-1185">Reference proteome</keyword>
<evidence type="ECO:0000313" key="2">
    <source>
        <dbReference type="EMBL" id="VEN51648.1"/>
    </source>
</evidence>
<dbReference type="AlphaFoldDB" id="A0A653CUU5"/>
<organism evidence="2 3">
    <name type="scientific">Callosobruchus maculatus</name>
    <name type="common">Southern cowpea weevil</name>
    <name type="synonym">Pulse bruchid</name>
    <dbReference type="NCBI Taxonomy" id="64391"/>
    <lineage>
        <taxon>Eukaryota</taxon>
        <taxon>Metazoa</taxon>
        <taxon>Ecdysozoa</taxon>
        <taxon>Arthropoda</taxon>
        <taxon>Hexapoda</taxon>
        <taxon>Insecta</taxon>
        <taxon>Pterygota</taxon>
        <taxon>Neoptera</taxon>
        <taxon>Endopterygota</taxon>
        <taxon>Coleoptera</taxon>
        <taxon>Polyphaga</taxon>
        <taxon>Cucujiformia</taxon>
        <taxon>Chrysomeloidea</taxon>
        <taxon>Chrysomelidae</taxon>
        <taxon>Bruchinae</taxon>
        <taxon>Bruchini</taxon>
        <taxon>Callosobruchus</taxon>
    </lineage>
</organism>
<evidence type="ECO:0000256" key="1">
    <source>
        <dbReference type="SAM" id="Phobius"/>
    </source>
</evidence>
<accession>A0A653CUU5</accession>
<feature type="transmembrane region" description="Helical" evidence="1">
    <location>
        <begin position="15"/>
        <end position="37"/>
    </location>
</feature>
<keyword evidence="1" id="KW-0472">Membrane</keyword>
<dbReference type="OrthoDB" id="6738662at2759"/>
<gene>
    <name evidence="2" type="ORF">CALMAC_LOCUS12038</name>
</gene>
<feature type="transmembrane region" description="Helical" evidence="1">
    <location>
        <begin position="49"/>
        <end position="66"/>
    </location>
</feature>
<keyword evidence="1" id="KW-0812">Transmembrane</keyword>
<sequence>MQKRQKPPGYDREDLLTIGLILYVYEFIVVQFVFYYFFNRLVLLDSVPAGLGAMFLSLPVTDYFILKMNCESKFVQ</sequence>
<proteinExistence type="predicted"/>
<keyword evidence="1" id="KW-1133">Transmembrane helix</keyword>
<dbReference type="Proteomes" id="UP000410492">
    <property type="component" value="Unassembled WGS sequence"/>
</dbReference>
<protein>
    <submittedName>
        <fullName evidence="2">Uncharacterized protein</fullName>
    </submittedName>
</protein>
<reference evidence="2 3" key="1">
    <citation type="submission" date="2019-01" db="EMBL/GenBank/DDBJ databases">
        <authorList>
            <person name="Sayadi A."/>
        </authorList>
    </citation>
    <scope>NUCLEOTIDE SEQUENCE [LARGE SCALE GENOMIC DNA]</scope>
</reference>
<evidence type="ECO:0000313" key="3">
    <source>
        <dbReference type="Proteomes" id="UP000410492"/>
    </source>
</evidence>